<dbReference type="EMBL" id="JANEYF010002628">
    <property type="protein sequence ID" value="KAJ8944062.1"/>
    <property type="molecule type" value="Genomic_DNA"/>
</dbReference>
<protein>
    <submittedName>
        <fullName evidence="1">Uncharacterized protein</fullName>
    </submittedName>
</protein>
<accession>A0AAV8XY70</accession>
<name>A0AAV8XY70_9CUCU</name>
<gene>
    <name evidence="1" type="ORF">NQ314_009558</name>
</gene>
<reference evidence="1" key="1">
    <citation type="journal article" date="2023" name="Insect Mol. Biol.">
        <title>Genome sequencing provides insights into the evolution of gene families encoding plant cell wall-degrading enzymes in longhorned beetles.</title>
        <authorList>
            <person name="Shin N.R."/>
            <person name="Okamura Y."/>
            <person name="Kirsch R."/>
            <person name="Pauchet Y."/>
        </authorList>
    </citation>
    <scope>NUCLEOTIDE SEQUENCE</scope>
    <source>
        <strain evidence="1">RBIC_L_NR</strain>
    </source>
</reference>
<comment type="caution">
    <text evidence="1">The sequence shown here is derived from an EMBL/GenBank/DDBJ whole genome shotgun (WGS) entry which is preliminary data.</text>
</comment>
<dbReference type="Proteomes" id="UP001162156">
    <property type="component" value="Unassembled WGS sequence"/>
</dbReference>
<evidence type="ECO:0000313" key="2">
    <source>
        <dbReference type="Proteomes" id="UP001162156"/>
    </source>
</evidence>
<dbReference type="AlphaFoldDB" id="A0AAV8XY70"/>
<sequence>MRNRKTSGIPKNEFPVLLKRCFNNTDEVPPKNVSKEKSAIKRNLISGFEAYGLVPFNPDRVLRKLPDDSVAVNVETEVTDRLTEFLS</sequence>
<organism evidence="1 2">
    <name type="scientific">Rhamnusium bicolor</name>
    <dbReference type="NCBI Taxonomy" id="1586634"/>
    <lineage>
        <taxon>Eukaryota</taxon>
        <taxon>Metazoa</taxon>
        <taxon>Ecdysozoa</taxon>
        <taxon>Arthropoda</taxon>
        <taxon>Hexapoda</taxon>
        <taxon>Insecta</taxon>
        <taxon>Pterygota</taxon>
        <taxon>Neoptera</taxon>
        <taxon>Endopterygota</taxon>
        <taxon>Coleoptera</taxon>
        <taxon>Polyphaga</taxon>
        <taxon>Cucujiformia</taxon>
        <taxon>Chrysomeloidea</taxon>
        <taxon>Cerambycidae</taxon>
        <taxon>Lepturinae</taxon>
        <taxon>Rhagiini</taxon>
        <taxon>Rhamnusium</taxon>
    </lineage>
</organism>
<keyword evidence="2" id="KW-1185">Reference proteome</keyword>
<evidence type="ECO:0000313" key="1">
    <source>
        <dbReference type="EMBL" id="KAJ8944062.1"/>
    </source>
</evidence>
<proteinExistence type="predicted"/>